<evidence type="ECO:0000313" key="2">
    <source>
        <dbReference type="Proteomes" id="UP001321473"/>
    </source>
</evidence>
<organism evidence="1 2">
    <name type="scientific">Amblyomma americanum</name>
    <name type="common">Lone star tick</name>
    <dbReference type="NCBI Taxonomy" id="6943"/>
    <lineage>
        <taxon>Eukaryota</taxon>
        <taxon>Metazoa</taxon>
        <taxon>Ecdysozoa</taxon>
        <taxon>Arthropoda</taxon>
        <taxon>Chelicerata</taxon>
        <taxon>Arachnida</taxon>
        <taxon>Acari</taxon>
        <taxon>Parasitiformes</taxon>
        <taxon>Ixodida</taxon>
        <taxon>Ixodoidea</taxon>
        <taxon>Ixodidae</taxon>
        <taxon>Amblyomminae</taxon>
        <taxon>Amblyomma</taxon>
    </lineage>
</organism>
<reference evidence="1 2" key="1">
    <citation type="journal article" date="2023" name="Arcadia Sci">
        <title>De novo assembly of a long-read Amblyomma americanum tick genome.</title>
        <authorList>
            <person name="Chou S."/>
            <person name="Poskanzer K.E."/>
            <person name="Rollins M."/>
            <person name="Thuy-Boun P.S."/>
        </authorList>
    </citation>
    <scope>NUCLEOTIDE SEQUENCE [LARGE SCALE GENOMIC DNA]</scope>
    <source>
        <strain evidence="1">F_SG_1</strain>
        <tissue evidence="1">Salivary glands</tissue>
    </source>
</reference>
<name>A0AAQ4ERZ3_AMBAM</name>
<dbReference type="AlphaFoldDB" id="A0AAQ4ERZ3"/>
<proteinExistence type="predicted"/>
<sequence>MRPEPQDVLPLQAEGSPPAGEEAVLVMPEGQCPAPAKKAVIRARQGGAFKPPALARQGSSSTETGISLLHAGCPKETVLSFPPMAVGNPRCFHCTLWVSQRNTSHYLSH</sequence>
<keyword evidence="2" id="KW-1185">Reference proteome</keyword>
<comment type="caution">
    <text evidence="1">The sequence shown here is derived from an EMBL/GenBank/DDBJ whole genome shotgun (WGS) entry which is preliminary data.</text>
</comment>
<protein>
    <submittedName>
        <fullName evidence="1">Uncharacterized protein</fullName>
    </submittedName>
</protein>
<gene>
    <name evidence="1" type="ORF">V5799_029217</name>
</gene>
<dbReference type="Proteomes" id="UP001321473">
    <property type="component" value="Unassembled WGS sequence"/>
</dbReference>
<evidence type="ECO:0000313" key="1">
    <source>
        <dbReference type="EMBL" id="KAK8777440.1"/>
    </source>
</evidence>
<dbReference type="EMBL" id="JARKHS020011849">
    <property type="protein sequence ID" value="KAK8777440.1"/>
    <property type="molecule type" value="Genomic_DNA"/>
</dbReference>
<accession>A0AAQ4ERZ3</accession>